<sequence>MIAHLIAGEDARSTQEAACAAQVQGAVPGKARMPRAQVGNGSGIQPRTEEVRIDVHPGDHGLRTGQAHPVVDLPDDLTDVDQEQDLIAASGVTRKVRGEQVDALVSQDPAPQSADRPASG</sequence>
<keyword evidence="3" id="KW-1185">Reference proteome</keyword>
<proteinExistence type="predicted"/>
<reference evidence="2 3" key="1">
    <citation type="submission" date="2021-08" db="EMBL/GenBank/DDBJ databases">
        <title>Genomic Architecture of Streptomyces flavotricini NGL1 and Streptomyces erythrochromogenes HMS4 With Differential Plant Beneficial attributes and laccase production capabilities.</title>
        <authorList>
            <person name="Salwan R."/>
            <person name="Kaur R."/>
            <person name="Sharma V."/>
        </authorList>
    </citation>
    <scope>NUCLEOTIDE SEQUENCE [LARGE SCALE GENOMIC DNA]</scope>
    <source>
        <strain evidence="2 3">NGL1</strain>
    </source>
</reference>
<evidence type="ECO:0000313" key="3">
    <source>
        <dbReference type="Proteomes" id="UP001520654"/>
    </source>
</evidence>
<evidence type="ECO:0000256" key="1">
    <source>
        <dbReference type="SAM" id="MobiDB-lite"/>
    </source>
</evidence>
<gene>
    <name evidence="2" type="ORF">K7B10_00815</name>
</gene>
<feature type="region of interest" description="Disordered" evidence="1">
    <location>
        <begin position="26"/>
        <end position="49"/>
    </location>
</feature>
<dbReference type="EMBL" id="JAINUL010000001">
    <property type="protein sequence ID" value="MCC0093363.1"/>
    <property type="molecule type" value="Genomic_DNA"/>
</dbReference>
<evidence type="ECO:0000313" key="2">
    <source>
        <dbReference type="EMBL" id="MCC0093363.1"/>
    </source>
</evidence>
<accession>A0ABS8DX23</accession>
<organism evidence="2 3">
    <name type="scientific">Streptomyces flavotricini</name>
    <dbReference type="NCBI Taxonomy" id="66888"/>
    <lineage>
        <taxon>Bacteria</taxon>
        <taxon>Bacillati</taxon>
        <taxon>Actinomycetota</taxon>
        <taxon>Actinomycetes</taxon>
        <taxon>Kitasatosporales</taxon>
        <taxon>Streptomycetaceae</taxon>
        <taxon>Streptomyces</taxon>
    </lineage>
</organism>
<protein>
    <submittedName>
        <fullName evidence="2">Uncharacterized protein</fullName>
    </submittedName>
</protein>
<comment type="caution">
    <text evidence="2">The sequence shown here is derived from an EMBL/GenBank/DDBJ whole genome shotgun (WGS) entry which is preliminary data.</text>
</comment>
<dbReference type="Proteomes" id="UP001520654">
    <property type="component" value="Unassembled WGS sequence"/>
</dbReference>
<name>A0ABS8DX23_9ACTN</name>
<dbReference type="RefSeq" id="WP_229334020.1">
    <property type="nucleotide sequence ID" value="NZ_JAINUL010000001.1"/>
</dbReference>